<dbReference type="Gene3D" id="1.10.630.10">
    <property type="entry name" value="Cytochrome P450"/>
    <property type="match status" value="1"/>
</dbReference>
<dbReference type="GeneID" id="29112403"/>
<dbReference type="InterPro" id="IPR036396">
    <property type="entry name" value="Cyt_P450_sf"/>
</dbReference>
<evidence type="ECO:0000256" key="7">
    <source>
        <dbReference type="SAM" id="SignalP"/>
    </source>
</evidence>
<dbReference type="Proteomes" id="UP000077248">
    <property type="component" value="Unassembled WGS sequence"/>
</dbReference>
<dbReference type="CDD" id="cd11065">
    <property type="entry name" value="CYP64-like"/>
    <property type="match status" value="1"/>
</dbReference>
<evidence type="ECO:0000256" key="1">
    <source>
        <dbReference type="ARBA" id="ARBA00010617"/>
    </source>
</evidence>
<dbReference type="SUPFAM" id="SSF48264">
    <property type="entry name" value="Cytochrome P450"/>
    <property type="match status" value="1"/>
</dbReference>
<comment type="cofactor">
    <cofactor evidence="6">
        <name>heme</name>
        <dbReference type="ChEBI" id="CHEBI:30413"/>
    </cofactor>
</comment>
<dbReference type="OMA" id="WTLGTLH"/>
<evidence type="ECO:0000256" key="6">
    <source>
        <dbReference type="PIRSR" id="PIRSR602401-1"/>
    </source>
</evidence>
<name>A0A177DC42_ALTAL</name>
<evidence type="ECO:0000256" key="5">
    <source>
        <dbReference type="ARBA" id="ARBA00023033"/>
    </source>
</evidence>
<dbReference type="PANTHER" id="PTHR46300">
    <property type="entry name" value="P450, PUTATIVE (EUROFUNG)-RELATED-RELATED"/>
    <property type="match status" value="1"/>
</dbReference>
<dbReference type="EMBL" id="KV441487">
    <property type="protein sequence ID" value="OAG17078.1"/>
    <property type="molecule type" value="Genomic_DNA"/>
</dbReference>
<keyword evidence="3" id="KW-0560">Oxidoreductase</keyword>
<keyword evidence="4 6" id="KW-0408">Iron</keyword>
<evidence type="ECO:0000256" key="2">
    <source>
        <dbReference type="ARBA" id="ARBA00022723"/>
    </source>
</evidence>
<dbReference type="GO" id="GO:0004497">
    <property type="term" value="F:monooxygenase activity"/>
    <property type="evidence" value="ECO:0007669"/>
    <property type="project" value="UniProtKB-KW"/>
</dbReference>
<dbReference type="PRINTS" id="PR00463">
    <property type="entry name" value="EP450I"/>
</dbReference>
<keyword evidence="2 6" id="KW-0479">Metal-binding</keyword>
<dbReference type="GO" id="GO:0016705">
    <property type="term" value="F:oxidoreductase activity, acting on paired donors, with incorporation or reduction of molecular oxygen"/>
    <property type="evidence" value="ECO:0007669"/>
    <property type="project" value="InterPro"/>
</dbReference>
<dbReference type="KEGG" id="aalt:CC77DRAFT_1033585"/>
<dbReference type="AlphaFoldDB" id="A0A177DC42"/>
<feature type="chain" id="PRO_5008059242" evidence="7">
    <location>
        <begin position="18"/>
        <end position="547"/>
    </location>
</feature>
<reference evidence="8 9" key="1">
    <citation type="submission" date="2016-05" db="EMBL/GenBank/DDBJ databases">
        <title>Comparative analysis of secretome profiles of manganese(II)-oxidizing ascomycete fungi.</title>
        <authorList>
            <consortium name="DOE Joint Genome Institute"/>
            <person name="Zeiner C.A."/>
            <person name="Purvine S.O."/>
            <person name="Zink E.M."/>
            <person name="Wu S."/>
            <person name="Pasa-Tolic L."/>
            <person name="Chaput D.L."/>
            <person name="Haridas S."/>
            <person name="Grigoriev I.V."/>
            <person name="Santelli C.M."/>
            <person name="Hansel C.M."/>
        </authorList>
    </citation>
    <scope>NUCLEOTIDE SEQUENCE [LARGE SCALE GENOMIC DNA]</scope>
    <source>
        <strain evidence="8 9">SRC1lrK2f</strain>
    </source>
</reference>
<dbReference type="InterPro" id="IPR050364">
    <property type="entry name" value="Cytochrome_P450_fung"/>
</dbReference>
<sequence length="547" mass="61483">MSLAFYALLAALVAVAAYSLRKVGRRPAGYPPGPPTLPIIGNLHLMPKGKPHLQFQKWAEEYGPVYSLILGTKVMIVLSSDQAVKDLLDKRSSIYSSRPDLYLSNIVSGASEVSGGLRMLLMPYGDTWRMIRKIVHNNLNIKAARTYVPYQELENKAMLVGFLDSPNLFTDHIRRYTNSLTTQMIFGFRTISIDDPKLKQLYSGFEKFSEISGKTTAALLDLFPVLRALPDWALPLRKYARNLHEKECELYIGHWLNVKKAIKNGTSKPCFCLDLVRAQDEENFSDALAAYVSGSLLEAGSDTTAATLIGFIQAMILFPEVAKAAREELDRVCGDRFPTLDDAPNLPYVRGCVKESMRWMPTAILGVPHAVIRDDEYMGYTIPKNAGVMWNVWAIHNDPTRHAEPRKFDPQRYANDSQTAAEAANNSDASKRDHFLFGAGRRLCQGMHIAERSLFLAISRLLWAFEFEPGKGEHGEVELPDADDLTEGMLVQPKPFKANIVPRDEEKARVLREEWDKMGSLLGEDEQWKVLPEGLIWKEYDNAAKTA</sequence>
<feature type="signal peptide" evidence="7">
    <location>
        <begin position="1"/>
        <end position="17"/>
    </location>
</feature>
<keyword evidence="6" id="KW-0349">Heme</keyword>
<dbReference type="PRINTS" id="PR00385">
    <property type="entry name" value="P450"/>
</dbReference>
<evidence type="ECO:0000256" key="3">
    <source>
        <dbReference type="ARBA" id="ARBA00023002"/>
    </source>
</evidence>
<gene>
    <name evidence="8" type="ORF">CC77DRAFT_1033585</name>
</gene>
<keyword evidence="9" id="KW-1185">Reference proteome</keyword>
<dbReference type="RefSeq" id="XP_018382499.1">
    <property type="nucleotide sequence ID" value="XM_018526809.1"/>
</dbReference>
<dbReference type="PANTHER" id="PTHR46300:SF2">
    <property type="entry name" value="CYTOCHROME P450 MONOOXYGENASE ALNH-RELATED"/>
    <property type="match status" value="1"/>
</dbReference>
<dbReference type="InterPro" id="IPR002401">
    <property type="entry name" value="Cyt_P450_E_grp-I"/>
</dbReference>
<evidence type="ECO:0000313" key="8">
    <source>
        <dbReference type="EMBL" id="OAG17078.1"/>
    </source>
</evidence>
<keyword evidence="5" id="KW-0503">Monooxygenase</keyword>
<evidence type="ECO:0000256" key="4">
    <source>
        <dbReference type="ARBA" id="ARBA00023004"/>
    </source>
</evidence>
<feature type="binding site" description="axial binding residue" evidence="6">
    <location>
        <position position="444"/>
    </location>
    <ligand>
        <name>heme</name>
        <dbReference type="ChEBI" id="CHEBI:30413"/>
    </ligand>
    <ligandPart>
        <name>Fe</name>
        <dbReference type="ChEBI" id="CHEBI:18248"/>
    </ligandPart>
</feature>
<dbReference type="GO" id="GO:0005506">
    <property type="term" value="F:iron ion binding"/>
    <property type="evidence" value="ECO:0007669"/>
    <property type="project" value="InterPro"/>
</dbReference>
<dbReference type="Pfam" id="PF00067">
    <property type="entry name" value="p450"/>
    <property type="match status" value="1"/>
</dbReference>
<proteinExistence type="inferred from homology"/>
<dbReference type="GO" id="GO:0020037">
    <property type="term" value="F:heme binding"/>
    <property type="evidence" value="ECO:0007669"/>
    <property type="project" value="InterPro"/>
</dbReference>
<organism evidence="8 9">
    <name type="scientific">Alternaria alternata</name>
    <name type="common">Alternaria rot fungus</name>
    <name type="synonym">Torula alternata</name>
    <dbReference type="NCBI Taxonomy" id="5599"/>
    <lineage>
        <taxon>Eukaryota</taxon>
        <taxon>Fungi</taxon>
        <taxon>Dikarya</taxon>
        <taxon>Ascomycota</taxon>
        <taxon>Pezizomycotina</taxon>
        <taxon>Dothideomycetes</taxon>
        <taxon>Pleosporomycetidae</taxon>
        <taxon>Pleosporales</taxon>
        <taxon>Pleosporineae</taxon>
        <taxon>Pleosporaceae</taxon>
        <taxon>Alternaria</taxon>
        <taxon>Alternaria sect. Alternaria</taxon>
        <taxon>Alternaria alternata complex</taxon>
    </lineage>
</organism>
<evidence type="ECO:0000313" key="9">
    <source>
        <dbReference type="Proteomes" id="UP000077248"/>
    </source>
</evidence>
<accession>A0A177DC42</accession>
<keyword evidence="7" id="KW-0732">Signal</keyword>
<dbReference type="VEuPathDB" id="FungiDB:CC77DRAFT_1033585"/>
<protein>
    <submittedName>
        <fullName evidence="8">Cytochrome P450</fullName>
    </submittedName>
</protein>
<comment type="similarity">
    <text evidence="1">Belongs to the cytochrome P450 family.</text>
</comment>
<dbReference type="InterPro" id="IPR001128">
    <property type="entry name" value="Cyt_P450"/>
</dbReference>